<name>A0AAV1C547_OLDCO</name>
<evidence type="ECO:0000256" key="4">
    <source>
        <dbReference type="PROSITE-ProRule" id="PRU00982"/>
    </source>
</evidence>
<dbReference type="SUPFAM" id="SSF54695">
    <property type="entry name" value="POZ domain"/>
    <property type="match status" value="1"/>
</dbReference>
<evidence type="ECO:0000259" key="7">
    <source>
        <dbReference type="PROSITE" id="PS51649"/>
    </source>
</evidence>
<feature type="repeat" description="PPR" evidence="3">
    <location>
        <begin position="900"/>
        <end position="934"/>
    </location>
</feature>
<dbReference type="PANTHER" id="PTHR47926:SF359">
    <property type="entry name" value="PENTACOTRIPEPTIDE-REPEAT REGION OF PRORP DOMAIN-CONTAINING PROTEIN"/>
    <property type="match status" value="1"/>
</dbReference>
<dbReference type="GO" id="GO:0009451">
    <property type="term" value="P:RNA modification"/>
    <property type="evidence" value="ECO:0007669"/>
    <property type="project" value="InterPro"/>
</dbReference>
<dbReference type="PANTHER" id="PTHR47926">
    <property type="entry name" value="PENTATRICOPEPTIDE REPEAT-CONTAINING PROTEIN"/>
    <property type="match status" value="1"/>
</dbReference>
<evidence type="ECO:0000313" key="8">
    <source>
        <dbReference type="EMBL" id="CAI9090158.1"/>
    </source>
</evidence>
<dbReference type="Gene3D" id="1.25.40.10">
    <property type="entry name" value="Tetratricopeptide repeat domain"/>
    <property type="match status" value="5"/>
</dbReference>
<dbReference type="Pfam" id="PF13041">
    <property type="entry name" value="PPR_2"/>
    <property type="match status" value="1"/>
</dbReference>
<evidence type="ECO:0000256" key="2">
    <source>
        <dbReference type="ARBA" id="ARBA00022737"/>
    </source>
</evidence>
<evidence type="ECO:0000256" key="1">
    <source>
        <dbReference type="ARBA" id="ARBA00004906"/>
    </source>
</evidence>
<dbReference type="Pfam" id="PF03000">
    <property type="entry name" value="NPH3"/>
    <property type="match status" value="1"/>
</dbReference>
<keyword evidence="5" id="KW-0732">Signal</keyword>
<reference evidence="8" key="1">
    <citation type="submission" date="2023-03" db="EMBL/GenBank/DDBJ databases">
        <authorList>
            <person name="Julca I."/>
        </authorList>
    </citation>
    <scope>NUCLEOTIDE SEQUENCE</scope>
</reference>
<feature type="domain" description="NPH3" evidence="7">
    <location>
        <begin position="239"/>
        <end position="522"/>
    </location>
</feature>
<dbReference type="Gene3D" id="3.30.710.10">
    <property type="entry name" value="Potassium Channel Kv1.1, Chain A"/>
    <property type="match status" value="1"/>
</dbReference>
<dbReference type="InterPro" id="IPR027356">
    <property type="entry name" value="NPH3_dom"/>
</dbReference>
<dbReference type="AlphaFoldDB" id="A0AAV1C547"/>
<dbReference type="InterPro" id="IPR011990">
    <property type="entry name" value="TPR-like_helical_dom_sf"/>
</dbReference>
<feature type="signal peptide" evidence="5">
    <location>
        <begin position="1"/>
        <end position="19"/>
    </location>
</feature>
<feature type="repeat" description="PPR" evidence="3">
    <location>
        <begin position="1036"/>
        <end position="1070"/>
    </location>
</feature>
<dbReference type="Pfam" id="PF01535">
    <property type="entry name" value="PPR"/>
    <property type="match status" value="5"/>
</dbReference>
<dbReference type="PROSITE" id="PS50097">
    <property type="entry name" value="BTB"/>
    <property type="match status" value="1"/>
</dbReference>
<dbReference type="InterPro" id="IPR046848">
    <property type="entry name" value="E_motif"/>
</dbReference>
<accession>A0AAV1C547</accession>
<feature type="domain" description="BTB" evidence="6">
    <location>
        <begin position="63"/>
        <end position="127"/>
    </location>
</feature>
<feature type="repeat" description="PPR" evidence="3">
    <location>
        <begin position="865"/>
        <end position="899"/>
    </location>
</feature>
<dbReference type="PROSITE" id="PS51649">
    <property type="entry name" value="NPH3"/>
    <property type="match status" value="1"/>
</dbReference>
<dbReference type="GO" id="GO:0003723">
    <property type="term" value="F:RNA binding"/>
    <property type="evidence" value="ECO:0007669"/>
    <property type="project" value="InterPro"/>
</dbReference>
<feature type="repeat" description="PPR" evidence="3">
    <location>
        <begin position="1152"/>
        <end position="1186"/>
    </location>
</feature>
<evidence type="ECO:0000313" key="9">
    <source>
        <dbReference type="Proteomes" id="UP001161247"/>
    </source>
</evidence>
<evidence type="ECO:0000259" key="6">
    <source>
        <dbReference type="PROSITE" id="PS50097"/>
    </source>
</evidence>
<sequence length="1195" mass="134083">MFRTVFMWLLSIPFSPTNKQDLMENIASRKDGSVLSSPFSSPNIGALLKIKILSWSQQTGLPVCVRVRVANRIFNLHKHPLFSKSGYFKTRLNESNEVRLPDNFPGGAETFEMIALFIYGSSTLVDPFNVAALRCAAEFLEMTEEYSSGNLCERFDIYLNQVVLQSWDDTLIVLRRCQNLLPWAEDLLIVSRCIESLAFMACMEILDPERRREKPIATLEGLASQPWSCEIVEEIVSQDLWIGDLIALQFPFFKRIIGSLRRQGMKEKYVSPIILFYANKWILSPSLKKLENVHNHDDDDDDDQDDSKGQLVSDILLQGIVDLLPLGEKASKGIPVGFYLALLSQSLENNSLRNDGTEKLQQQIVSLLHFAQVEDFLLPKKSHLQKSSISSSAQLAIMKSIFSDYVSSFMGPCHTPSSNHIVAELWDMYLSLVATDAVLNVTEFMDLIEMVPLGSRQSHDNLYRALNAFLLAHPDVSQEERGFVCKYLNCHKLSQEVCIDAVQNELMPLRLIVQALFVQQLNTQQAFKECSDSFRYAQCSDFSGSLPSSWYANSKSQHLADQSCSPCVEGIAGGNNKLGFFLKQDIAVQHHKSETTKKESSRMDYESSSFRIQSLEQELISLKRTLQLQSISKKREPNNSCTTQAKTEPFVESLIGLRPCGSAAKRSLSKRRINAVGPEKINKKNQSSLHTFENSPPLKFNLKRRRQLVNSRALNPGKQTHQQIIVNGHEQNEFIRTKLIQMYAECDEIDIASRLFDNLSEPNVFAWTAIISFFSRNGIFHECINAYKASKFQGSMIPDNYVYPKVLKACGTSKCLQVGVQIHKDVISCGFGCSVQVCNALIDMYSKCGEVGCGRLVFDGMVGRDVLSWNTMISSYVCSESPHLALEMLELMRSDGIELDIVTCNTVMDAYCRMGQCEQALRIFNQIDEPNAISWTILISGFSRTGNHVMALKTFRDMVCQSKVVPDLDCLSCVLAACQQLGAIRCGREIHAYGTKVGFRSSTFYTSAGPALLALYARCKRTHDLGNIFGMMDSSDVVTWNALISGFANSGSNKAAFDSFKEMQEVGIKHNETTISTLLPMCDLKLGKQIHAHILKEGFSSGSLVWNALIHMYSANGYVDFAHHVFSQTEYEQNVRIGVLASEHLVQLEPENAGHYVTLSNLYAKAGRPDDAVKVRRLMEHRGLVKESGSSQHHL</sequence>
<evidence type="ECO:0000256" key="3">
    <source>
        <dbReference type="PROSITE-ProRule" id="PRU00708"/>
    </source>
</evidence>
<dbReference type="InterPro" id="IPR046960">
    <property type="entry name" value="PPR_At4g14850-like_plant"/>
</dbReference>
<keyword evidence="2" id="KW-0677">Repeat</keyword>
<dbReference type="FunFam" id="1.25.40.10:FF:000285">
    <property type="entry name" value="Pentatricopeptide repeat-containing protein, chloroplastic"/>
    <property type="match status" value="1"/>
</dbReference>
<gene>
    <name evidence="8" type="ORF">OLC1_LOCUS2382</name>
</gene>
<dbReference type="Pfam" id="PF20431">
    <property type="entry name" value="E_motif"/>
    <property type="match status" value="1"/>
</dbReference>
<dbReference type="InterPro" id="IPR000210">
    <property type="entry name" value="BTB/POZ_dom"/>
</dbReference>
<keyword evidence="9" id="KW-1185">Reference proteome</keyword>
<dbReference type="Proteomes" id="UP001161247">
    <property type="component" value="Chromosome 1"/>
</dbReference>
<organism evidence="8 9">
    <name type="scientific">Oldenlandia corymbosa var. corymbosa</name>
    <dbReference type="NCBI Taxonomy" id="529605"/>
    <lineage>
        <taxon>Eukaryota</taxon>
        <taxon>Viridiplantae</taxon>
        <taxon>Streptophyta</taxon>
        <taxon>Embryophyta</taxon>
        <taxon>Tracheophyta</taxon>
        <taxon>Spermatophyta</taxon>
        <taxon>Magnoliopsida</taxon>
        <taxon>eudicotyledons</taxon>
        <taxon>Gunneridae</taxon>
        <taxon>Pentapetalae</taxon>
        <taxon>asterids</taxon>
        <taxon>lamiids</taxon>
        <taxon>Gentianales</taxon>
        <taxon>Rubiaceae</taxon>
        <taxon>Rubioideae</taxon>
        <taxon>Spermacoceae</taxon>
        <taxon>Hedyotis-Oldenlandia complex</taxon>
        <taxon>Oldenlandia</taxon>
    </lineage>
</organism>
<dbReference type="NCBIfam" id="TIGR00756">
    <property type="entry name" value="PPR"/>
    <property type="match status" value="4"/>
</dbReference>
<feature type="chain" id="PRO_5043662196" evidence="5">
    <location>
        <begin position="20"/>
        <end position="1195"/>
    </location>
</feature>
<dbReference type="EMBL" id="OX459118">
    <property type="protein sequence ID" value="CAI9090158.1"/>
    <property type="molecule type" value="Genomic_DNA"/>
</dbReference>
<comment type="similarity">
    <text evidence="4">Belongs to the NPH3 family.</text>
</comment>
<comment type="pathway">
    <text evidence="1">Protein modification; protein ubiquitination.</text>
</comment>
<proteinExistence type="inferred from homology"/>
<dbReference type="InterPro" id="IPR002885">
    <property type="entry name" value="PPR_rpt"/>
</dbReference>
<dbReference type="PROSITE" id="PS51375">
    <property type="entry name" value="PPR"/>
    <property type="match status" value="4"/>
</dbReference>
<protein>
    <submittedName>
        <fullName evidence="8">OLC1v1024867C1</fullName>
    </submittedName>
</protein>
<evidence type="ECO:0000256" key="5">
    <source>
        <dbReference type="SAM" id="SignalP"/>
    </source>
</evidence>
<dbReference type="InterPro" id="IPR011333">
    <property type="entry name" value="SKP1/BTB/POZ_sf"/>
</dbReference>